<keyword evidence="11" id="KW-1071">Ligand-gated ion channel</keyword>
<dbReference type="GO" id="GO:0015276">
    <property type="term" value="F:ligand-gated monoatomic ion channel activity"/>
    <property type="evidence" value="ECO:0007669"/>
    <property type="project" value="InterPro"/>
</dbReference>
<dbReference type="InParanoid" id="A0A6P6Y199"/>
<keyword evidence="4" id="KW-1003">Cell membrane</keyword>
<dbReference type="InterPro" id="IPR019594">
    <property type="entry name" value="Glu/Gly-bd"/>
</dbReference>
<protein>
    <submittedName>
        <fullName evidence="17">Uncharacterized protein LOC113792388</fullName>
    </submittedName>
</protein>
<dbReference type="PANTHER" id="PTHR42643">
    <property type="entry name" value="IONOTROPIC RECEPTOR 20A-RELATED"/>
    <property type="match status" value="1"/>
</dbReference>
<comment type="subcellular location">
    <subcellularLocation>
        <location evidence="1">Cell membrane</location>
        <topology evidence="1">Multi-pass membrane protein</topology>
    </subcellularLocation>
</comment>
<dbReference type="RefSeq" id="XP_027198079.1">
    <property type="nucleotide sequence ID" value="XM_027342278.1"/>
</dbReference>
<keyword evidence="8 13" id="KW-0472">Membrane</keyword>
<keyword evidence="6 13" id="KW-1133">Transmembrane helix</keyword>
<dbReference type="PANTHER" id="PTHR42643:SF24">
    <property type="entry name" value="IONOTROPIC RECEPTOR 60A"/>
    <property type="match status" value="1"/>
</dbReference>
<evidence type="ECO:0000256" key="6">
    <source>
        <dbReference type="ARBA" id="ARBA00022989"/>
    </source>
</evidence>
<evidence type="ECO:0000256" key="10">
    <source>
        <dbReference type="ARBA" id="ARBA00023180"/>
    </source>
</evidence>
<dbReference type="InterPro" id="IPR052192">
    <property type="entry name" value="Insect_Ionotropic_Sensory_Rcpt"/>
</dbReference>
<evidence type="ECO:0000256" key="7">
    <source>
        <dbReference type="ARBA" id="ARBA00023065"/>
    </source>
</evidence>
<evidence type="ECO:0000259" key="15">
    <source>
        <dbReference type="Pfam" id="PF10613"/>
    </source>
</evidence>
<evidence type="ECO:0000256" key="9">
    <source>
        <dbReference type="ARBA" id="ARBA00023170"/>
    </source>
</evidence>
<dbReference type="SUPFAM" id="SSF53850">
    <property type="entry name" value="Periplasmic binding protein-like II"/>
    <property type="match status" value="2"/>
</dbReference>
<dbReference type="Gene3D" id="3.40.190.10">
    <property type="entry name" value="Periplasmic binding protein-like II"/>
    <property type="match status" value="1"/>
</dbReference>
<evidence type="ECO:0000256" key="13">
    <source>
        <dbReference type="SAM" id="Phobius"/>
    </source>
</evidence>
<accession>A0A6P6Y199</accession>
<evidence type="ECO:0000256" key="4">
    <source>
        <dbReference type="ARBA" id="ARBA00022475"/>
    </source>
</evidence>
<organism evidence="16 17">
    <name type="scientific">Dermatophagoides pteronyssinus</name>
    <name type="common">European house dust mite</name>
    <dbReference type="NCBI Taxonomy" id="6956"/>
    <lineage>
        <taxon>Eukaryota</taxon>
        <taxon>Metazoa</taxon>
        <taxon>Ecdysozoa</taxon>
        <taxon>Arthropoda</taxon>
        <taxon>Chelicerata</taxon>
        <taxon>Arachnida</taxon>
        <taxon>Acari</taxon>
        <taxon>Acariformes</taxon>
        <taxon>Sarcoptiformes</taxon>
        <taxon>Astigmata</taxon>
        <taxon>Psoroptidia</taxon>
        <taxon>Analgoidea</taxon>
        <taxon>Pyroglyphidae</taxon>
        <taxon>Dermatophagoidinae</taxon>
        <taxon>Dermatophagoides</taxon>
    </lineage>
</organism>
<dbReference type="Gene3D" id="1.10.287.70">
    <property type="match status" value="2"/>
</dbReference>
<dbReference type="Proteomes" id="UP000515146">
    <property type="component" value="Unplaced"/>
</dbReference>
<dbReference type="InterPro" id="IPR001320">
    <property type="entry name" value="Iontro_rcpt_C"/>
</dbReference>
<evidence type="ECO:0000256" key="1">
    <source>
        <dbReference type="ARBA" id="ARBA00004651"/>
    </source>
</evidence>
<evidence type="ECO:0000256" key="12">
    <source>
        <dbReference type="ARBA" id="ARBA00023303"/>
    </source>
</evidence>
<dbReference type="KEGG" id="dpte:113792388"/>
<feature type="domain" description="Ionotropic glutamate receptor C-terminal" evidence="14">
    <location>
        <begin position="782"/>
        <end position="1053"/>
    </location>
</feature>
<dbReference type="Pfam" id="PF10613">
    <property type="entry name" value="Lig_chan-Glu_bd"/>
    <property type="match status" value="1"/>
</dbReference>
<dbReference type="AlphaFoldDB" id="A0A6P6Y199"/>
<keyword evidence="9" id="KW-0675">Receptor</keyword>
<dbReference type="Pfam" id="PF00060">
    <property type="entry name" value="Lig_chan"/>
    <property type="match status" value="2"/>
</dbReference>
<sequence length="1080" mass="126185">MDSPFRSTFNIRNRLIKIDCPFKLYTNLTSNELYSNLSYRMNPMNRYRNIFNQWLTELSLTTDKRFRLIIVLTDSLGTITNTIHLRPIWYGCQQFDGVFLPEYSDDFKKLNQSLWKCNLNQTMLTISINNFTPLSDLAMCGVSLNEDRSKVVEFTYFTVIDELTFITTFPMDSEIQKWIFLQPFQTPVWLAIVFSFVIILLLIFSISKLSIIDQSKQQSLSSITINLLAIFLSKSLTKKIPKSFKYRILYLSFMLAMIVLIPTYCGSYYSSLAIVQYQKPIETINQLIKIAQNNDDNSYNIITLQFSSYLELFIDADPNSGSTFIIGQHMNRTHSKMAKNIEQGIQIVQNNSNEKNFIYIDLRMPLEISRKLFAEIPLYISNDRFGSNLIAFAFPKQSPLYRSFDFYIKISYEIGLHEHWYRQIFRNIPAKNQQVYDFIRSYGNGDQSLWNYLQQICHKEDLFELQMMKIILIENIHTMNDSIDMNNRLRNRLEYDFDCPFDLFVIDKKPENFYTNFREKTNYRDLNLLIIFDLPDTITENEIESYLNSSIKILQIFYDQCYSCEPYMLAFITDNQQFNLTNCLYQSLSKSIRRLDRNFRLKIIAGNRNPKTMTTTIHLRPVFDGCRMTNSVYIPQNDEDFLRIKTSYLKCNLKKQSLNVVVNNFNPLCNLIKYPYLHLSSTSIDRYFIDLLAVRMNFTYNFIDGKQNWGHLIGPNQWTGSIGHIINGTADIGICGISISYARAMAIHFTMITLNDELGFITQFPAEKPRMWLFIKPFEMILWLTILLSFFTILIVLYLTKKFADLTKQKIQSFSTISMNLYAILLGKSIDTASIVEQNRIRIIFLSLILTMIVLSPAYCASFYSILTIPEYERPMDTTNDILKAAQDDYFKIICLKFSSYYDTFVDSPKDLTTLYMIGQHLKRSKEKMTESIEEGIDIVQNDPNGRYIYIDSKLTLLLSKLIAKKPLHVGQGSFGIDFISVALAKHSPFGNVIDHYVQILYESNLSQAWFYKIVMEIEKYHSLLELSSSKTLVDNGVKLIHVYSIFILFFIGNLCSIFVFLAEISYRKIISIKTSWQHF</sequence>
<comment type="similarity">
    <text evidence="2">Belongs to the glutamate-gated ion channel (TC 1.A.10.1) family.</text>
</comment>
<dbReference type="GO" id="GO:0050906">
    <property type="term" value="P:detection of stimulus involved in sensory perception"/>
    <property type="evidence" value="ECO:0007669"/>
    <property type="project" value="UniProtKB-ARBA"/>
</dbReference>
<keyword evidence="16" id="KW-1185">Reference proteome</keyword>
<keyword evidence="5 13" id="KW-0812">Transmembrane</keyword>
<feature type="domain" description="Ionotropic glutamate receptor C-terminal" evidence="14">
    <location>
        <begin position="187"/>
        <end position="303"/>
    </location>
</feature>
<feature type="transmembrane region" description="Helical" evidence="13">
    <location>
        <begin position="780"/>
        <end position="800"/>
    </location>
</feature>
<evidence type="ECO:0000256" key="11">
    <source>
        <dbReference type="ARBA" id="ARBA00023286"/>
    </source>
</evidence>
<evidence type="ECO:0000256" key="8">
    <source>
        <dbReference type="ARBA" id="ARBA00023136"/>
    </source>
</evidence>
<evidence type="ECO:0000256" key="2">
    <source>
        <dbReference type="ARBA" id="ARBA00008685"/>
    </source>
</evidence>
<dbReference type="GO" id="GO:0005886">
    <property type="term" value="C:plasma membrane"/>
    <property type="evidence" value="ECO:0007669"/>
    <property type="project" value="UniProtKB-SubCell"/>
</dbReference>
<name>A0A6P6Y199_DERPT</name>
<evidence type="ECO:0000259" key="14">
    <source>
        <dbReference type="Pfam" id="PF00060"/>
    </source>
</evidence>
<gene>
    <name evidence="17" type="primary">LOC113792388</name>
</gene>
<feature type="transmembrane region" description="Helical" evidence="13">
    <location>
        <begin position="248"/>
        <end position="269"/>
    </location>
</feature>
<dbReference type="OrthoDB" id="6516480at2759"/>
<evidence type="ECO:0000313" key="16">
    <source>
        <dbReference type="Proteomes" id="UP000515146"/>
    </source>
</evidence>
<keyword evidence="12" id="KW-0407">Ion channel</keyword>
<feature type="transmembrane region" description="Helical" evidence="13">
    <location>
        <begin position="1041"/>
        <end position="1063"/>
    </location>
</feature>
<dbReference type="OMA" id="WNEYESI"/>
<keyword evidence="10" id="KW-0325">Glycoprotein</keyword>
<feature type="transmembrane region" description="Helical" evidence="13">
    <location>
        <begin position="187"/>
        <end position="207"/>
    </location>
</feature>
<feature type="domain" description="Ionotropic glutamate receptor L-glutamate and glycine-binding" evidence="15">
    <location>
        <begin position="688"/>
        <end position="762"/>
    </location>
</feature>
<evidence type="ECO:0000256" key="3">
    <source>
        <dbReference type="ARBA" id="ARBA00022448"/>
    </source>
</evidence>
<reference evidence="17" key="1">
    <citation type="submission" date="2025-08" db="UniProtKB">
        <authorList>
            <consortium name="RefSeq"/>
        </authorList>
    </citation>
    <scope>IDENTIFICATION</scope>
    <source>
        <strain evidence="17">Airmid</strain>
    </source>
</reference>
<keyword evidence="3" id="KW-0813">Transport</keyword>
<keyword evidence="7" id="KW-0406">Ion transport</keyword>
<proteinExistence type="inferred from homology"/>
<evidence type="ECO:0000313" key="17">
    <source>
        <dbReference type="RefSeq" id="XP_027198079.1"/>
    </source>
</evidence>
<evidence type="ECO:0000256" key="5">
    <source>
        <dbReference type="ARBA" id="ARBA00022692"/>
    </source>
</evidence>
<feature type="transmembrane region" description="Helical" evidence="13">
    <location>
        <begin position="843"/>
        <end position="867"/>
    </location>
</feature>